<evidence type="ECO:0000256" key="4">
    <source>
        <dbReference type="ARBA" id="ARBA00023136"/>
    </source>
</evidence>
<keyword evidence="4" id="KW-0472">Membrane</keyword>
<evidence type="ECO:0000259" key="7">
    <source>
        <dbReference type="Pfam" id="PF14322"/>
    </source>
</evidence>
<dbReference type="AlphaFoldDB" id="A0A7K1GNH6"/>
<evidence type="ECO:0000256" key="1">
    <source>
        <dbReference type="ARBA" id="ARBA00004442"/>
    </source>
</evidence>
<dbReference type="Proteomes" id="UP000488936">
    <property type="component" value="Unassembled WGS sequence"/>
</dbReference>
<evidence type="ECO:0000313" key="8">
    <source>
        <dbReference type="EMBL" id="MTH30099.1"/>
    </source>
</evidence>
<dbReference type="PROSITE" id="PS51257">
    <property type="entry name" value="PROKAR_LIPOPROTEIN"/>
    <property type="match status" value="1"/>
</dbReference>
<dbReference type="Pfam" id="PF14322">
    <property type="entry name" value="SusD-like_3"/>
    <property type="match status" value="1"/>
</dbReference>
<comment type="similarity">
    <text evidence="2">Belongs to the SusD family.</text>
</comment>
<comment type="caution">
    <text evidence="8">The sequence shown here is derived from an EMBL/GenBank/DDBJ whole genome shotgun (WGS) entry which is preliminary data.</text>
</comment>
<feature type="domain" description="RagB/SusD" evidence="6">
    <location>
        <begin position="313"/>
        <end position="426"/>
    </location>
</feature>
<evidence type="ECO:0000313" key="9">
    <source>
        <dbReference type="Proteomes" id="UP000488936"/>
    </source>
</evidence>
<evidence type="ECO:0000256" key="2">
    <source>
        <dbReference type="ARBA" id="ARBA00006275"/>
    </source>
</evidence>
<protein>
    <submittedName>
        <fullName evidence="8">RagB/SusD family nutrient uptake outer membrane protein</fullName>
    </submittedName>
</protein>
<feature type="domain" description="SusD-like N-terminal" evidence="7">
    <location>
        <begin position="22"/>
        <end position="225"/>
    </location>
</feature>
<evidence type="ECO:0000256" key="5">
    <source>
        <dbReference type="ARBA" id="ARBA00023237"/>
    </source>
</evidence>
<keyword evidence="9" id="KW-1185">Reference proteome</keyword>
<dbReference type="SUPFAM" id="SSF48452">
    <property type="entry name" value="TPR-like"/>
    <property type="match status" value="1"/>
</dbReference>
<dbReference type="Pfam" id="PF07980">
    <property type="entry name" value="SusD_RagB"/>
    <property type="match status" value="1"/>
</dbReference>
<dbReference type="InterPro" id="IPR012944">
    <property type="entry name" value="SusD_RagB_dom"/>
</dbReference>
<dbReference type="Gene3D" id="1.25.40.390">
    <property type="match status" value="1"/>
</dbReference>
<proteinExistence type="inferred from homology"/>
<evidence type="ECO:0000259" key="6">
    <source>
        <dbReference type="Pfam" id="PF07980"/>
    </source>
</evidence>
<dbReference type="EMBL" id="WMJY01000019">
    <property type="protein sequence ID" value="MTH30099.1"/>
    <property type="molecule type" value="Genomic_DNA"/>
</dbReference>
<keyword evidence="3" id="KW-0732">Signal</keyword>
<gene>
    <name evidence="8" type="ORF">GJV77_09275</name>
</gene>
<dbReference type="InterPro" id="IPR033985">
    <property type="entry name" value="SusD-like_N"/>
</dbReference>
<dbReference type="OrthoDB" id="630434at2"/>
<comment type="subcellular location">
    <subcellularLocation>
        <location evidence="1">Cell outer membrane</location>
    </subcellularLocation>
</comment>
<keyword evidence="5" id="KW-0998">Cell outer membrane</keyword>
<dbReference type="InterPro" id="IPR011990">
    <property type="entry name" value="TPR-like_helical_dom_sf"/>
</dbReference>
<name>A0A7K1GNH6_9FLAO</name>
<sequence>MKKIIILLSGLLIGLTTVSCDKFLDVEPIGKVIPRTTEDYRKIMVSAYNKYPNHKSLSNFRTDEVKLILDPESTNFMSVKDVYTYQDLNPSKQTLSFGYQNFYEVIFYANDLINNGSESMEAGADKEQLLGEAYALRALAHFDLTNLYAKPYDPATAATAPAIVITTKHDIENQRPKSTMAEVYAQVHADINQAKKHLKVTSYEAGKNYRFTIAALYALEAKVNLYQKRYQAALESVEKALTYKSELQDLNTNTDVSVASFESVESILALEDGLISGLQTTALLSDELYSTYDRENDLRFNASFEKVEQGKYLSIKTGTGAAKASFRTAELYFIKAEALAFTNNLEESKNTIKEVITKRYKTEAVNNKLQQLNGLDQTALLSFLLDERNKEFAFEGHRWFDLRRLNQKEIVHKFENETYTLSANDLRYTLPFPKEARETNPNL</sequence>
<reference evidence="8 9" key="1">
    <citation type="journal article" date="2006" name="Int. J. Syst. Evol. Microbiol.">
        <title>Myroides pelagicus sp. nov., isolated from seawater in Thailand.</title>
        <authorList>
            <person name="Yoon J."/>
            <person name="Maneerat S."/>
            <person name="Kawai F."/>
            <person name="Yokota A."/>
        </authorList>
    </citation>
    <scope>NUCLEOTIDE SEQUENCE [LARGE SCALE GENOMIC DNA]</scope>
    <source>
        <strain evidence="8 9">SM1T</strain>
    </source>
</reference>
<dbReference type="RefSeq" id="WP_155036088.1">
    <property type="nucleotide sequence ID" value="NZ_JAYMMG010000020.1"/>
</dbReference>
<organism evidence="8 9">
    <name type="scientific">Myroides pelagicus</name>
    <dbReference type="NCBI Taxonomy" id="270914"/>
    <lineage>
        <taxon>Bacteria</taxon>
        <taxon>Pseudomonadati</taxon>
        <taxon>Bacteroidota</taxon>
        <taxon>Flavobacteriia</taxon>
        <taxon>Flavobacteriales</taxon>
        <taxon>Flavobacteriaceae</taxon>
        <taxon>Myroides</taxon>
    </lineage>
</organism>
<evidence type="ECO:0000256" key="3">
    <source>
        <dbReference type="ARBA" id="ARBA00022729"/>
    </source>
</evidence>
<accession>A0A7K1GNH6</accession>
<dbReference type="GO" id="GO:0009279">
    <property type="term" value="C:cell outer membrane"/>
    <property type="evidence" value="ECO:0007669"/>
    <property type="project" value="UniProtKB-SubCell"/>
</dbReference>